<sequence>MATEAVKPVPNLTMKGLTSNGLNGFASPPETPRSGIPYKANHSARNSTRVSSLNQLGRLSYFSESHKIGFVQDTVAALKKRSMAELGAGVIQGASNTTFINLIEWIRSERLATLPHKGSRWDRVLIRALYFAEQLHNFDMAIQNFALDSSAAAELGFGHAKLLLELGHENSEALDKAFGIFYKHSLAISSLLSRSELFAVSSETKEQLCMMYTDLLTLVTSVAIRFYKAVHGMMSTSVSLDMYEVFGDTIESLNSRQAGVAEAIWTHQIQSDGLDTEEVLDVKSLRAWLAPQDRVLATLGRDHTTFMDQQAEFTCLWFQKPLSKFVQSNDAFMLLNGPMGSGKTVLASSIVERLQRPLGRKTFSTLFCSISSAIQSQATPSNVVKSLLYQLLSLRVGNMRIYHALSEAYERCMHASDARSYDNYLWEAFADTLKHPLENANDLLIVVDGLDEITGGQSEAQALLDKLAHVVVEGKRVKLLALSESVSMPAKMHGTQLTITPNDVRDDIHAVAMNYLRHSRHFYTKPGPEQEHLLNRIIQSSQGSFLWVHLSCELLMNEKSPESFAKMVDSLENSRPSVQDLTLRLVMSSDQSTEAKFALSWLLAAERPFTMSEMATLFSIDTQSGSVVDKGIDIHQTLQSMSPILSFHENIVRLKHRAISSSLETLIGQSKLQMPIKDRQMDMLLRALTYARSIIRDNREPMLDDLDQASVDRLFHQHFLLEYVVRYWTFHWKKSGSAPASSGEVKIAREIQKVFPDSTTLPILEKHCWNAQLPTSQALELHILVGRLRSQIFTETHPVVLQTYIICATYYERLSRPTEASQCYYSCTMICRAVLSGFHPLTVECANRFLAITSTMMTQSRTEIMNHREEVLIILITAYERQYGTSSEIVIETRTRLAELYAYIHEDKLAAKQYQIIYEATVKQYGRHSKEARGTSRHLHIVLGKGKDEQNVETYQDSLFFDEEEEEAVDVIDIAHISAMLQKAQEYFSRGEIVSAEQTYVELWQQVSTYCRTVRSVEWHEKNIETAIAYSSFLKSQKREFEASSILSCIWQEYEHHEISYSESIISQLTEVAKVMRTVGQQTVALSIFKRASSYYKNVRKEESHSFTSIQEEITITATEVVKQSSTETTSTVSESVFQDVFKSMITNTSKSVDSKTMNLSKKLTVQYMEQKKWSEAIDIVKTTVSRTWSSFLSTSIHDVRLTSEFLQESIELIECFAECYLQQRQIEKAEDVYVRLFQAVLVSANINITLVDKVKLLLLNFYDKHGYPDKAIGVLQEVLVVYRTKLGLSHQTTIQTLYELGSRCRIHARKHTYWLEYYQQIVSSLNRDSKLCHADAMEAIVIVSNAYWEDGRYPEAVVVFDVLWNTFIQKSKEYKQFSSVEFVKTTYERYFQCLEETRASWESLHAVTSKYRETCSSVFGATSSITAQATLALAQVCQMSEQHTTQAISLYEEVSKTESTSEVKQTLSRLYTKQIMSHSSTKVKSETVERATAIYIEQYSEVRSKYGYTHETTLSQLRELSLLYCKQQKTELAVKELTQAVVEISSKERSSQKMFESALSIAESFKVCEQVQRCTELVAELHRQIIAKDSRNASKFSFNVTTCGRASLAFIAALEYHIRTDLALSFSQIMADTIAEALYYENFRSLMKANEDLSKILLAASPLRWFLISKKRHDLVATLEDEVVGLFVKRDCAKLEVQSKDSPRIFIVAIMEHLGRKKSKSFVRSVILASNDKLHTLIKTNKFVEAYEIAGWAFAFAIQHDGYGGPNAISHGFKLASLLAAPCPDKNLRSKMLQLSNKIVKEIFGICKRLKINFAQVQLKELNQLAVLLGQQEDYETLEWLLTTLWNTRDAQRSWPSQVLLNLGRRLICARYLAGHPIKALRLCEDIAYNMRRVHGACHPITLETNLLLAQLYTSTGQSYQKNKAPELANEYFKKALLVHEEMLRLLVNEGTGADDDDELDTAAALLAEHGVSVHSDHDQSENVDLSDVAKMHFFLLKFAFQRLGSWPKPYAEYERLNADLFRRFQWNDVEGTEKWQAKGFGGGKSESAEGSFAGVQSWEFADDKAVNGNGYLDGEL</sequence>
<keyword evidence="1" id="KW-0677">Repeat</keyword>
<protein>
    <recommendedName>
        <fullName evidence="4">Nephrocystin 3-like N-terminal domain-containing protein</fullName>
    </recommendedName>
</protein>
<dbReference type="InterPro" id="IPR056884">
    <property type="entry name" value="NPHP3-like_N"/>
</dbReference>
<proteinExistence type="predicted"/>
<dbReference type="Gene3D" id="1.25.40.10">
    <property type="entry name" value="Tetratricopeptide repeat domain"/>
    <property type="match status" value="2"/>
</dbReference>
<evidence type="ECO:0000313" key="6">
    <source>
        <dbReference type="Proteomes" id="UP000799766"/>
    </source>
</evidence>
<name>A0A6A6NRF8_9PEZI</name>
<dbReference type="InterPro" id="IPR011990">
    <property type="entry name" value="TPR-like_helical_dom_sf"/>
</dbReference>
<dbReference type="PROSITE" id="PS50005">
    <property type="entry name" value="TPR"/>
    <property type="match status" value="1"/>
</dbReference>
<accession>A0A6A6NRF8</accession>
<feature type="region of interest" description="Disordered" evidence="3">
    <location>
        <begin position="20"/>
        <end position="43"/>
    </location>
</feature>
<dbReference type="Pfam" id="PF24883">
    <property type="entry name" value="NPHP3_N"/>
    <property type="match status" value="1"/>
</dbReference>
<dbReference type="PANTHER" id="PTHR10039:SF9">
    <property type="entry name" value="NACHT DOMAIN PROTEIN (AFU_ORTHOLOGUE AFUA_2G01760)"/>
    <property type="match status" value="1"/>
</dbReference>
<evidence type="ECO:0000259" key="4">
    <source>
        <dbReference type="Pfam" id="PF24883"/>
    </source>
</evidence>
<keyword evidence="6" id="KW-1185">Reference proteome</keyword>
<evidence type="ECO:0000256" key="3">
    <source>
        <dbReference type="SAM" id="MobiDB-lite"/>
    </source>
</evidence>
<dbReference type="EMBL" id="MU001692">
    <property type="protein sequence ID" value="KAF2454326.1"/>
    <property type="molecule type" value="Genomic_DNA"/>
</dbReference>
<dbReference type="Proteomes" id="UP000799766">
    <property type="component" value="Unassembled WGS sequence"/>
</dbReference>
<evidence type="ECO:0000256" key="1">
    <source>
        <dbReference type="ARBA" id="ARBA00022737"/>
    </source>
</evidence>
<dbReference type="PANTHER" id="PTHR10039">
    <property type="entry name" value="AMELOGENIN"/>
    <property type="match status" value="1"/>
</dbReference>
<feature type="repeat" description="TPR" evidence="2">
    <location>
        <begin position="1911"/>
        <end position="1944"/>
    </location>
</feature>
<dbReference type="InterPro" id="IPR027417">
    <property type="entry name" value="P-loop_NTPase"/>
</dbReference>
<evidence type="ECO:0000256" key="2">
    <source>
        <dbReference type="PROSITE-ProRule" id="PRU00339"/>
    </source>
</evidence>
<dbReference type="Gene3D" id="3.40.50.300">
    <property type="entry name" value="P-loop containing nucleotide triphosphate hydrolases"/>
    <property type="match status" value="1"/>
</dbReference>
<evidence type="ECO:0000313" key="5">
    <source>
        <dbReference type="EMBL" id="KAF2454326.1"/>
    </source>
</evidence>
<reference evidence="5" key="1">
    <citation type="journal article" date="2020" name="Stud. Mycol.">
        <title>101 Dothideomycetes genomes: a test case for predicting lifestyles and emergence of pathogens.</title>
        <authorList>
            <person name="Haridas S."/>
            <person name="Albert R."/>
            <person name="Binder M."/>
            <person name="Bloem J."/>
            <person name="Labutti K."/>
            <person name="Salamov A."/>
            <person name="Andreopoulos B."/>
            <person name="Baker S."/>
            <person name="Barry K."/>
            <person name="Bills G."/>
            <person name="Bluhm B."/>
            <person name="Cannon C."/>
            <person name="Castanera R."/>
            <person name="Culley D."/>
            <person name="Daum C."/>
            <person name="Ezra D."/>
            <person name="Gonzalez J."/>
            <person name="Henrissat B."/>
            <person name="Kuo A."/>
            <person name="Liang C."/>
            <person name="Lipzen A."/>
            <person name="Lutzoni F."/>
            <person name="Magnuson J."/>
            <person name="Mondo S."/>
            <person name="Nolan M."/>
            <person name="Ohm R."/>
            <person name="Pangilinan J."/>
            <person name="Park H.-J."/>
            <person name="Ramirez L."/>
            <person name="Alfaro M."/>
            <person name="Sun H."/>
            <person name="Tritt A."/>
            <person name="Yoshinaga Y."/>
            <person name="Zwiers L.-H."/>
            <person name="Turgeon B."/>
            <person name="Goodwin S."/>
            <person name="Spatafora J."/>
            <person name="Crous P."/>
            <person name="Grigoriev I."/>
        </authorList>
    </citation>
    <scope>NUCLEOTIDE SEQUENCE</scope>
    <source>
        <strain evidence="5">ATCC 16933</strain>
    </source>
</reference>
<gene>
    <name evidence="5" type="ORF">BDY21DRAFT_353647</name>
</gene>
<dbReference type="InterPro" id="IPR019734">
    <property type="entry name" value="TPR_rpt"/>
</dbReference>
<feature type="domain" description="Nephrocystin 3-like N-terminal" evidence="4">
    <location>
        <begin position="314"/>
        <end position="483"/>
    </location>
</feature>
<dbReference type="OrthoDB" id="2546325at2759"/>
<keyword evidence="2" id="KW-0802">TPR repeat</keyword>
<organism evidence="5 6">
    <name type="scientific">Lineolata rhizophorae</name>
    <dbReference type="NCBI Taxonomy" id="578093"/>
    <lineage>
        <taxon>Eukaryota</taxon>
        <taxon>Fungi</taxon>
        <taxon>Dikarya</taxon>
        <taxon>Ascomycota</taxon>
        <taxon>Pezizomycotina</taxon>
        <taxon>Dothideomycetes</taxon>
        <taxon>Dothideomycetes incertae sedis</taxon>
        <taxon>Lineolatales</taxon>
        <taxon>Lineolataceae</taxon>
        <taxon>Lineolata</taxon>
    </lineage>
</organism>
<dbReference type="SUPFAM" id="SSF52540">
    <property type="entry name" value="P-loop containing nucleoside triphosphate hydrolases"/>
    <property type="match status" value="1"/>
</dbReference>